<comment type="caution">
    <text evidence="2">The sequence shown here is derived from an EMBL/GenBank/DDBJ whole genome shotgun (WGS) entry which is preliminary data.</text>
</comment>
<dbReference type="Proteomes" id="UP000722791">
    <property type="component" value="Unassembled WGS sequence"/>
</dbReference>
<protein>
    <submittedName>
        <fullName evidence="2">Uncharacterized protein</fullName>
    </submittedName>
</protein>
<name>A0A8J4G358_9CHLO</name>
<evidence type="ECO:0000256" key="1">
    <source>
        <dbReference type="SAM" id="MobiDB-lite"/>
    </source>
</evidence>
<reference evidence="2" key="1">
    <citation type="journal article" date="2021" name="Proc. Natl. Acad. Sci. U.S.A.">
        <title>Three genomes in the algal genus Volvox reveal the fate of a haploid sex-determining region after a transition to homothallism.</title>
        <authorList>
            <person name="Yamamoto K."/>
            <person name="Hamaji T."/>
            <person name="Kawai-Toyooka H."/>
            <person name="Matsuzaki R."/>
            <person name="Takahashi F."/>
            <person name="Nishimura Y."/>
            <person name="Kawachi M."/>
            <person name="Noguchi H."/>
            <person name="Minakuchi Y."/>
            <person name="Umen J.G."/>
            <person name="Toyoda A."/>
            <person name="Nozaki H."/>
        </authorList>
    </citation>
    <scope>NUCLEOTIDE SEQUENCE</scope>
    <source>
        <strain evidence="2">NIES-3785</strain>
    </source>
</reference>
<feature type="region of interest" description="Disordered" evidence="1">
    <location>
        <begin position="121"/>
        <end position="153"/>
    </location>
</feature>
<sequence>EGQGGNDRLGVHQVLVAKVVQATVSEDLGASLEPHGLAERDAGVLRQQLRSHAAQSAEHRPASMDELQLAVALEGLWVGRQTGGVPAVVAGELASQVGRDIALRERAQELWPVGAVPLNSSARHHAGSPAGHGGAHRAANSGLSDGGHFSLTK</sequence>
<dbReference type="AlphaFoldDB" id="A0A8J4G358"/>
<evidence type="ECO:0000313" key="3">
    <source>
        <dbReference type="Proteomes" id="UP000722791"/>
    </source>
</evidence>
<evidence type="ECO:0000313" key="2">
    <source>
        <dbReference type="EMBL" id="GIM00221.1"/>
    </source>
</evidence>
<accession>A0A8J4G358</accession>
<dbReference type="EMBL" id="BNCQ01000007">
    <property type="protein sequence ID" value="GIM00221.1"/>
    <property type="molecule type" value="Genomic_DNA"/>
</dbReference>
<gene>
    <name evidence="2" type="ORF">Vretimale_5371</name>
</gene>
<feature type="non-terminal residue" evidence="2">
    <location>
        <position position="1"/>
    </location>
</feature>
<organism evidence="2 3">
    <name type="scientific">Volvox reticuliferus</name>
    <dbReference type="NCBI Taxonomy" id="1737510"/>
    <lineage>
        <taxon>Eukaryota</taxon>
        <taxon>Viridiplantae</taxon>
        <taxon>Chlorophyta</taxon>
        <taxon>core chlorophytes</taxon>
        <taxon>Chlorophyceae</taxon>
        <taxon>CS clade</taxon>
        <taxon>Chlamydomonadales</taxon>
        <taxon>Volvocaceae</taxon>
        <taxon>Volvox</taxon>
    </lineage>
</organism>
<proteinExistence type="predicted"/>